<keyword evidence="3" id="KW-0805">Transcription regulation</keyword>
<reference evidence="9" key="1">
    <citation type="submission" date="2016-10" db="EMBL/GenBank/DDBJ databases">
        <authorList>
            <person name="Varghese N."/>
            <person name="Submissions S."/>
        </authorList>
    </citation>
    <scope>NUCLEOTIDE SEQUENCE [LARGE SCALE GENOMIC DNA]</scope>
    <source>
        <strain evidence="9">DSM 11526</strain>
    </source>
</reference>
<dbReference type="InterPro" id="IPR002078">
    <property type="entry name" value="Sigma_54_int"/>
</dbReference>
<dbReference type="SUPFAM" id="SSF55781">
    <property type="entry name" value="GAF domain-like"/>
    <property type="match status" value="1"/>
</dbReference>
<dbReference type="PRINTS" id="PR01590">
    <property type="entry name" value="HTHFIS"/>
</dbReference>
<keyword evidence="5" id="KW-0804">Transcription</keyword>
<evidence type="ECO:0000313" key="8">
    <source>
        <dbReference type="EMBL" id="SEB15791.1"/>
    </source>
</evidence>
<evidence type="ECO:0000256" key="5">
    <source>
        <dbReference type="ARBA" id="ARBA00023163"/>
    </source>
</evidence>
<evidence type="ECO:0000256" key="4">
    <source>
        <dbReference type="ARBA" id="ARBA00023125"/>
    </source>
</evidence>
<feature type="domain" description="Sigma-54 factor interaction" evidence="7">
    <location>
        <begin position="211"/>
        <end position="439"/>
    </location>
</feature>
<dbReference type="PROSITE" id="PS00688">
    <property type="entry name" value="SIGMA54_INTERACT_3"/>
    <property type="match status" value="1"/>
</dbReference>
<dbReference type="EMBL" id="FNRJ01000025">
    <property type="protein sequence ID" value="SEB15791.1"/>
    <property type="molecule type" value="Genomic_DNA"/>
</dbReference>
<dbReference type="SMART" id="SM00382">
    <property type="entry name" value="AAA"/>
    <property type="match status" value="1"/>
</dbReference>
<keyword evidence="9" id="KW-1185">Reference proteome</keyword>
<keyword evidence="2" id="KW-0067">ATP-binding</keyword>
<dbReference type="STRING" id="1122198.SAMN02745729_12520"/>
<dbReference type="SMART" id="SM00065">
    <property type="entry name" value="GAF"/>
    <property type="match status" value="1"/>
</dbReference>
<feature type="coiled-coil region" evidence="6">
    <location>
        <begin position="184"/>
        <end position="215"/>
    </location>
</feature>
<protein>
    <submittedName>
        <fullName evidence="8">Transcriptional regulator, NifA subfamily, Fis family</fullName>
    </submittedName>
</protein>
<dbReference type="GO" id="GO:0043565">
    <property type="term" value="F:sequence-specific DNA binding"/>
    <property type="evidence" value="ECO:0007669"/>
    <property type="project" value="InterPro"/>
</dbReference>
<dbReference type="InterPro" id="IPR025943">
    <property type="entry name" value="Sigma_54_int_dom_ATP-bd_2"/>
</dbReference>
<dbReference type="PROSITE" id="PS00675">
    <property type="entry name" value="SIGMA54_INTERACT_1"/>
    <property type="match status" value="1"/>
</dbReference>
<keyword evidence="4" id="KW-0238">DNA-binding</keyword>
<dbReference type="InterPro" id="IPR025662">
    <property type="entry name" value="Sigma_54_int_dom_ATP-bd_1"/>
</dbReference>
<dbReference type="InterPro" id="IPR025944">
    <property type="entry name" value="Sigma_54_int_dom_CS"/>
</dbReference>
<dbReference type="InterPro" id="IPR002197">
    <property type="entry name" value="HTH_Fis"/>
</dbReference>
<dbReference type="InterPro" id="IPR003593">
    <property type="entry name" value="AAA+_ATPase"/>
</dbReference>
<dbReference type="InterPro" id="IPR029016">
    <property type="entry name" value="GAF-like_dom_sf"/>
</dbReference>
<dbReference type="InterPro" id="IPR058031">
    <property type="entry name" value="AAA_lid_NorR"/>
</dbReference>
<evidence type="ECO:0000256" key="6">
    <source>
        <dbReference type="SAM" id="Coils"/>
    </source>
</evidence>
<dbReference type="PANTHER" id="PTHR32071">
    <property type="entry name" value="TRANSCRIPTIONAL REGULATORY PROTEIN"/>
    <property type="match status" value="1"/>
</dbReference>
<evidence type="ECO:0000256" key="2">
    <source>
        <dbReference type="ARBA" id="ARBA00022840"/>
    </source>
</evidence>
<proteinExistence type="predicted"/>
<gene>
    <name evidence="8" type="ORF">SAMN02745729_12520</name>
</gene>
<dbReference type="SUPFAM" id="SSF46689">
    <property type="entry name" value="Homeodomain-like"/>
    <property type="match status" value="1"/>
</dbReference>
<evidence type="ECO:0000256" key="1">
    <source>
        <dbReference type="ARBA" id="ARBA00022741"/>
    </source>
</evidence>
<dbReference type="Pfam" id="PF01590">
    <property type="entry name" value="GAF"/>
    <property type="match status" value="1"/>
</dbReference>
<accession>A0A1H4H2E2</accession>
<sequence>MDKELTSPMNAASANDRGAADLTVLHEAAKLIGHSGTPEIAITGTLRLMSQMLGLNRGRVLLPSTADGLLRIRYSYGLTEAERKRGLYSFEEGITGKVMQSGQQVVVQDVDQEPGFLFRAVDRATLPEGVVSYLAVPIMDGNLTVGVLAAHRLRMRPRAINADLVILRILATFIAQIIKINGLIDERTSHLREENQELKEALEQQQNNYGILGESAAVRDALLQITRVADTPVTVLLTGESGTGKERFSQILHLNSKRRDLPFLAINCAAIPEQLLESELFGHEKGAFTGATSSKQGKIELANGGTLFLDEIGDLNMELQSKLLRVLESQLIQRVGGIRDIPVDVRIVTATHKNLQEAVNRGTFRLDLFYRLNVFPIHLPPLRERTGDVRILARHFLLNANREYGRYTLFGKGVMERLESYNWPGNIRQLENVIKRAVLIALDGNITIGDIESILRQESVINSHLEAGQSALAQPSPLPPPESAATIVPVSSAGSIQSSARPYSWVREDEEQTLLEALQQTGGNKTRAAALLGMTARQFRYRLEKLSLTDSL</sequence>
<dbReference type="Gene3D" id="1.10.8.60">
    <property type="match status" value="1"/>
</dbReference>
<evidence type="ECO:0000313" key="9">
    <source>
        <dbReference type="Proteomes" id="UP000242469"/>
    </source>
</evidence>
<dbReference type="Pfam" id="PF00158">
    <property type="entry name" value="Sigma54_activat"/>
    <property type="match status" value="1"/>
</dbReference>
<dbReference type="InterPro" id="IPR027417">
    <property type="entry name" value="P-loop_NTPase"/>
</dbReference>
<dbReference type="Gene3D" id="1.10.10.60">
    <property type="entry name" value="Homeodomain-like"/>
    <property type="match status" value="1"/>
</dbReference>
<dbReference type="CDD" id="cd00009">
    <property type="entry name" value="AAA"/>
    <property type="match status" value="1"/>
</dbReference>
<dbReference type="Proteomes" id="UP000242469">
    <property type="component" value="Unassembled WGS sequence"/>
</dbReference>
<dbReference type="InterPro" id="IPR009057">
    <property type="entry name" value="Homeodomain-like_sf"/>
</dbReference>
<dbReference type="Pfam" id="PF25601">
    <property type="entry name" value="AAA_lid_14"/>
    <property type="match status" value="1"/>
</dbReference>
<dbReference type="PROSITE" id="PS50045">
    <property type="entry name" value="SIGMA54_INTERACT_4"/>
    <property type="match status" value="1"/>
</dbReference>
<keyword evidence="1" id="KW-0547">Nucleotide-binding</keyword>
<dbReference type="SUPFAM" id="SSF52540">
    <property type="entry name" value="P-loop containing nucleoside triphosphate hydrolases"/>
    <property type="match status" value="1"/>
</dbReference>
<dbReference type="GO" id="GO:0006355">
    <property type="term" value="P:regulation of DNA-templated transcription"/>
    <property type="evidence" value="ECO:0007669"/>
    <property type="project" value="InterPro"/>
</dbReference>
<keyword evidence="6" id="KW-0175">Coiled coil</keyword>
<dbReference type="PROSITE" id="PS00676">
    <property type="entry name" value="SIGMA54_INTERACT_2"/>
    <property type="match status" value="1"/>
</dbReference>
<dbReference type="RefSeq" id="WP_254775074.1">
    <property type="nucleotide sequence ID" value="NZ_FNRJ01000025.1"/>
</dbReference>
<dbReference type="Gene3D" id="3.30.450.40">
    <property type="match status" value="1"/>
</dbReference>
<name>A0A1H4H2E2_9GAMM</name>
<evidence type="ECO:0000259" key="7">
    <source>
        <dbReference type="PROSITE" id="PS50045"/>
    </source>
</evidence>
<dbReference type="AlphaFoldDB" id="A0A1H4H2E2"/>
<dbReference type="InterPro" id="IPR003018">
    <property type="entry name" value="GAF"/>
</dbReference>
<evidence type="ECO:0000256" key="3">
    <source>
        <dbReference type="ARBA" id="ARBA00023015"/>
    </source>
</evidence>
<dbReference type="FunFam" id="3.40.50.300:FF:000006">
    <property type="entry name" value="DNA-binding transcriptional regulator NtrC"/>
    <property type="match status" value="1"/>
</dbReference>
<dbReference type="Pfam" id="PF02954">
    <property type="entry name" value="HTH_8"/>
    <property type="match status" value="1"/>
</dbReference>
<dbReference type="Gene3D" id="3.40.50.300">
    <property type="entry name" value="P-loop containing nucleotide triphosphate hydrolases"/>
    <property type="match status" value="1"/>
</dbReference>
<dbReference type="GO" id="GO:0005524">
    <property type="term" value="F:ATP binding"/>
    <property type="evidence" value="ECO:0007669"/>
    <property type="project" value="UniProtKB-KW"/>
</dbReference>
<organism evidence="8 9">
    <name type="scientific">Marinobacterium iners DSM 11526</name>
    <dbReference type="NCBI Taxonomy" id="1122198"/>
    <lineage>
        <taxon>Bacteria</taxon>
        <taxon>Pseudomonadati</taxon>
        <taxon>Pseudomonadota</taxon>
        <taxon>Gammaproteobacteria</taxon>
        <taxon>Oceanospirillales</taxon>
        <taxon>Oceanospirillaceae</taxon>
        <taxon>Marinobacterium</taxon>
    </lineage>
</organism>